<feature type="compositionally biased region" description="Polar residues" evidence="2">
    <location>
        <begin position="773"/>
        <end position="790"/>
    </location>
</feature>
<protein>
    <submittedName>
        <fullName evidence="5">ATP-dependent DNA helicase PIF1</fullName>
    </submittedName>
</protein>
<feature type="compositionally biased region" description="Low complexity" evidence="2">
    <location>
        <begin position="256"/>
        <end position="290"/>
    </location>
</feature>
<feature type="region of interest" description="Disordered" evidence="2">
    <location>
        <begin position="767"/>
        <end position="790"/>
    </location>
</feature>
<keyword evidence="5" id="KW-0378">Hydrolase</keyword>
<dbReference type="Gene3D" id="3.30.1370.50">
    <property type="entry name" value="R3H-like domain"/>
    <property type="match status" value="1"/>
</dbReference>
<evidence type="ECO:0000256" key="1">
    <source>
        <dbReference type="ARBA" id="ARBA00022553"/>
    </source>
</evidence>
<reference evidence="5" key="1">
    <citation type="submission" date="2020-05" db="EMBL/GenBank/DDBJ databases">
        <title>Mycena genomes resolve the evolution of fungal bioluminescence.</title>
        <authorList>
            <person name="Tsai I.J."/>
        </authorList>
    </citation>
    <scope>NUCLEOTIDE SEQUENCE</scope>
    <source>
        <strain evidence="5">171206Taipei</strain>
    </source>
</reference>
<dbReference type="GO" id="GO:0004386">
    <property type="term" value="F:helicase activity"/>
    <property type="evidence" value="ECO:0007669"/>
    <property type="project" value="UniProtKB-KW"/>
</dbReference>
<dbReference type="CDD" id="cd02642">
    <property type="entry name" value="R3H_encore_like"/>
    <property type="match status" value="1"/>
</dbReference>
<dbReference type="InterPro" id="IPR051937">
    <property type="entry name" value="R3H_domain_containing"/>
</dbReference>
<feature type="compositionally biased region" description="Low complexity" evidence="2">
    <location>
        <begin position="216"/>
        <end position="231"/>
    </location>
</feature>
<dbReference type="EMBL" id="JACAZF010000003">
    <property type="protein sequence ID" value="KAF7310008.1"/>
    <property type="molecule type" value="Genomic_DNA"/>
</dbReference>
<feature type="compositionally biased region" description="Low complexity" evidence="2">
    <location>
        <begin position="355"/>
        <end position="370"/>
    </location>
</feature>
<dbReference type="PROSITE" id="PS51061">
    <property type="entry name" value="R3H"/>
    <property type="match status" value="1"/>
</dbReference>
<evidence type="ECO:0000256" key="2">
    <source>
        <dbReference type="SAM" id="MobiDB-lite"/>
    </source>
</evidence>
<keyword evidence="6" id="KW-1185">Reference proteome</keyword>
<comment type="caution">
    <text evidence="5">The sequence shown here is derived from an EMBL/GenBank/DDBJ whole genome shotgun (WGS) entry which is preliminary data.</text>
</comment>
<dbReference type="InterPro" id="IPR036867">
    <property type="entry name" value="R3H_dom_sf"/>
</dbReference>
<evidence type="ECO:0000313" key="6">
    <source>
        <dbReference type="Proteomes" id="UP000636479"/>
    </source>
</evidence>
<organism evidence="5 6">
    <name type="scientific">Mycena indigotica</name>
    <dbReference type="NCBI Taxonomy" id="2126181"/>
    <lineage>
        <taxon>Eukaryota</taxon>
        <taxon>Fungi</taxon>
        <taxon>Dikarya</taxon>
        <taxon>Basidiomycota</taxon>
        <taxon>Agaricomycotina</taxon>
        <taxon>Agaricomycetes</taxon>
        <taxon>Agaricomycetidae</taxon>
        <taxon>Agaricales</taxon>
        <taxon>Marasmiineae</taxon>
        <taxon>Mycenaceae</taxon>
        <taxon>Mycena</taxon>
    </lineage>
</organism>
<feature type="compositionally biased region" description="Acidic residues" evidence="2">
    <location>
        <begin position="162"/>
        <end position="171"/>
    </location>
</feature>
<keyword evidence="5" id="KW-0067">ATP-binding</keyword>
<evidence type="ECO:0000313" key="5">
    <source>
        <dbReference type="EMBL" id="KAF7310008.1"/>
    </source>
</evidence>
<dbReference type="PANTHER" id="PTHR15672">
    <property type="entry name" value="CAMP-REGULATED PHOSPHOPROTEIN 21 RELATED R3H DOMAIN CONTAINING PROTEIN"/>
    <property type="match status" value="1"/>
</dbReference>
<feature type="compositionally biased region" description="Low complexity" evidence="2">
    <location>
        <begin position="478"/>
        <end position="510"/>
    </location>
</feature>
<feature type="region of interest" description="Disordered" evidence="2">
    <location>
        <begin position="133"/>
        <end position="194"/>
    </location>
</feature>
<sequence length="790" mass="83638">MSVDIPLAVASPSPPVTIMSAPPSSSSNSSVTSLAALTDSVPTADVDPQILEALTGKDRIYVLKLGESMENLINDRTQSRQRIDLTPATTYQRMLVHRCAAYHNLAPETDSLTKVISVVITAESRIPARRIADLSPPPVETPPKFKIMMRKPMSQASSVTGDDGDVSDVEASETGSLGGRSSASASKPRMTMEERTAAYNEARNRIFIDFDEKDQSSASSSASLVSSTSASGDDPGSPATESEWSGPSTKKQPPHRANSASSSRSLRSSAPTFMSANGSSSSRNSRAPSPAFKYPTLYEPPPLNGNMSMAVPPFDGPHQPTPGFHGPPPPQHQQPAMQYYPYPPPIPQGQPQPQQPFMAPYPYYATYGPYSHPPTPGSDPEMYPYNHTPPYWNGPPYHPQQNGGNSPPPQNPQHHMNGSPPPMPPFNNFGSLPNPPPNFAVNGYDPNSSPYGHPQPYYHPNLQQIPMQPYMSPPPHSQPQLPSFEPNRVNGRVTTNGGANGNRRNSNVNGTGKGRPGAPPPQRAAWSYGPGISGGVDFPSTAPVGPRLSGSMGVYGPGMGMRRSSSGNRTTSGSGSSAGDDVSSVASSSTTSSSSRRTYTSTASSTQHHPLPARPDWAVGLRPNPTLHTPRHREHDGRDNSRSTSTSGNSSPHGHGPIRQHQHDLVPSTMTDFPPLSNGQTSISGNGSVQRAPGGAWTNSSSTRSIVMMPGQQAGTGGSNGNALVTHDPKITLARRPMSSSAKDKARGDAVANAILVNQISLLSLEEQDSVGPRSSPSPISMQEAAVSSG</sequence>
<evidence type="ECO:0000259" key="4">
    <source>
        <dbReference type="PROSITE" id="PS51673"/>
    </source>
</evidence>
<dbReference type="RefSeq" id="XP_037223458.1">
    <property type="nucleotide sequence ID" value="XM_037360573.1"/>
</dbReference>
<dbReference type="GO" id="GO:0003676">
    <property type="term" value="F:nucleic acid binding"/>
    <property type="evidence" value="ECO:0007669"/>
    <property type="project" value="UniProtKB-UniRule"/>
</dbReference>
<feature type="compositionally biased region" description="Polar residues" evidence="2">
    <location>
        <begin position="239"/>
        <end position="251"/>
    </location>
</feature>
<feature type="domain" description="R3H" evidence="3">
    <location>
        <begin position="59"/>
        <end position="124"/>
    </location>
</feature>
<dbReference type="InterPro" id="IPR001374">
    <property type="entry name" value="R3H_dom"/>
</dbReference>
<keyword evidence="1" id="KW-0597">Phosphoprotein</keyword>
<dbReference type="PANTHER" id="PTHR15672:SF8">
    <property type="entry name" value="PROTEIN ENCORE"/>
    <property type="match status" value="1"/>
</dbReference>
<dbReference type="PROSITE" id="PS51673">
    <property type="entry name" value="SUZ"/>
    <property type="match status" value="1"/>
</dbReference>
<dbReference type="OrthoDB" id="278430at2759"/>
<dbReference type="AlphaFoldDB" id="A0A8H6WCR2"/>
<proteinExistence type="predicted"/>
<dbReference type="Proteomes" id="UP000636479">
    <property type="component" value="Unassembled WGS sequence"/>
</dbReference>
<feature type="domain" description="SUZ" evidence="4">
    <location>
        <begin position="125"/>
        <end position="211"/>
    </location>
</feature>
<feature type="compositionally biased region" description="Polar residues" evidence="2">
    <location>
        <begin position="677"/>
        <end position="689"/>
    </location>
</feature>
<dbReference type="GeneID" id="59343089"/>
<keyword evidence="5" id="KW-0347">Helicase</keyword>
<name>A0A8H6WCR2_9AGAR</name>
<gene>
    <name evidence="5" type="ORF">MIND_00373600</name>
</gene>
<dbReference type="InterPro" id="IPR024771">
    <property type="entry name" value="SUZ"/>
</dbReference>
<feature type="compositionally biased region" description="Low complexity" evidence="2">
    <location>
        <begin position="562"/>
        <end position="606"/>
    </location>
</feature>
<evidence type="ECO:0000259" key="3">
    <source>
        <dbReference type="PROSITE" id="PS51061"/>
    </source>
</evidence>
<keyword evidence="5" id="KW-0547">Nucleotide-binding</keyword>
<feature type="compositionally biased region" description="Low complexity" evidence="2">
    <location>
        <begin position="642"/>
        <end position="657"/>
    </location>
</feature>
<accession>A0A8H6WCR2</accession>
<dbReference type="SUPFAM" id="SSF82708">
    <property type="entry name" value="R3H domain"/>
    <property type="match status" value="1"/>
</dbReference>
<feature type="region of interest" description="Disordered" evidence="2">
    <location>
        <begin position="213"/>
        <end position="700"/>
    </location>
</feature>
<feature type="compositionally biased region" description="Pro residues" evidence="2">
    <location>
        <begin position="341"/>
        <end position="354"/>
    </location>
</feature>
<dbReference type="Pfam" id="PF12752">
    <property type="entry name" value="SUZ"/>
    <property type="match status" value="1"/>
</dbReference>